<organism evidence="2 3">
    <name type="scientific">Dendrothele bispora (strain CBS 962.96)</name>
    <dbReference type="NCBI Taxonomy" id="1314807"/>
    <lineage>
        <taxon>Eukaryota</taxon>
        <taxon>Fungi</taxon>
        <taxon>Dikarya</taxon>
        <taxon>Basidiomycota</taxon>
        <taxon>Agaricomycotina</taxon>
        <taxon>Agaricomycetes</taxon>
        <taxon>Agaricomycetidae</taxon>
        <taxon>Agaricales</taxon>
        <taxon>Agaricales incertae sedis</taxon>
        <taxon>Dendrothele</taxon>
    </lineage>
</organism>
<protein>
    <recommendedName>
        <fullName evidence="1">CxC2-like cysteine cluster KDZ transposase-associated domain-containing protein</fullName>
    </recommendedName>
</protein>
<proteinExistence type="predicted"/>
<evidence type="ECO:0000313" key="2">
    <source>
        <dbReference type="EMBL" id="THU90025.1"/>
    </source>
</evidence>
<feature type="domain" description="CxC2-like cysteine cluster KDZ transposase-associated" evidence="1">
    <location>
        <begin position="199"/>
        <end position="258"/>
    </location>
</feature>
<dbReference type="AlphaFoldDB" id="A0A4V4HEA5"/>
<keyword evidence="3" id="KW-1185">Reference proteome</keyword>
<gene>
    <name evidence="2" type="ORF">K435DRAFT_802311</name>
</gene>
<dbReference type="Proteomes" id="UP000297245">
    <property type="component" value="Unassembled WGS sequence"/>
</dbReference>
<dbReference type="Pfam" id="PF18803">
    <property type="entry name" value="CxC2"/>
    <property type="match status" value="1"/>
</dbReference>
<accession>A0A4V4HEA5</accession>
<sequence length="442" mass="50441">MSTAHIQFYIEHMRKFKEAFGWTGEGVLHHTALAGTSRSHGNALLQSQETSSDGRRVKRIIVQVEPPSPVKKKLCRQTNDNVAKELSNDLGLGFETFFGRFYDDEELARVVERTSAEVIQDLPLKEWIPYCYEYLVELLHLEVRPVCGLENNEKIVYRCLDCLGGDLKCQACCVKEHQNQPLHIIKKWNGVFFEQNKGQAGEWWEQLLCLRWYPATHLNPCTCTMMEALNHFHVMTLQEKVTTYNYYNGLEKLCNNAGLKKQKGGEMMQLDLWSGQRKGSLRYGVQPVHGMVSSEGHDLALGGGWGYFVEWEPYRQFLLSVTDQQEGFTAVQYRKNVIALLTISQDMSIVRGVPQKPAFPSHRMKLRNIFDSEPINVKNFVEFIFGHMNIICKITPHMGKSKTTAVMMLGRTPLNMSKRKNTRLDAFANGSPIKASSLTIPS</sequence>
<dbReference type="InterPro" id="IPR041457">
    <property type="entry name" value="CxC2_KDZ-assoc"/>
</dbReference>
<evidence type="ECO:0000259" key="1">
    <source>
        <dbReference type="Pfam" id="PF18803"/>
    </source>
</evidence>
<dbReference type="EMBL" id="ML179348">
    <property type="protein sequence ID" value="THU90025.1"/>
    <property type="molecule type" value="Genomic_DNA"/>
</dbReference>
<reference evidence="2 3" key="1">
    <citation type="journal article" date="2019" name="Nat. Ecol. Evol.">
        <title>Megaphylogeny resolves global patterns of mushroom evolution.</title>
        <authorList>
            <person name="Varga T."/>
            <person name="Krizsan K."/>
            <person name="Foldi C."/>
            <person name="Dima B."/>
            <person name="Sanchez-Garcia M."/>
            <person name="Sanchez-Ramirez S."/>
            <person name="Szollosi G.J."/>
            <person name="Szarkandi J.G."/>
            <person name="Papp V."/>
            <person name="Albert L."/>
            <person name="Andreopoulos W."/>
            <person name="Angelini C."/>
            <person name="Antonin V."/>
            <person name="Barry K.W."/>
            <person name="Bougher N.L."/>
            <person name="Buchanan P."/>
            <person name="Buyck B."/>
            <person name="Bense V."/>
            <person name="Catcheside P."/>
            <person name="Chovatia M."/>
            <person name="Cooper J."/>
            <person name="Damon W."/>
            <person name="Desjardin D."/>
            <person name="Finy P."/>
            <person name="Geml J."/>
            <person name="Haridas S."/>
            <person name="Hughes K."/>
            <person name="Justo A."/>
            <person name="Karasinski D."/>
            <person name="Kautmanova I."/>
            <person name="Kiss B."/>
            <person name="Kocsube S."/>
            <person name="Kotiranta H."/>
            <person name="LaButti K.M."/>
            <person name="Lechner B.E."/>
            <person name="Liimatainen K."/>
            <person name="Lipzen A."/>
            <person name="Lukacs Z."/>
            <person name="Mihaltcheva S."/>
            <person name="Morgado L.N."/>
            <person name="Niskanen T."/>
            <person name="Noordeloos M.E."/>
            <person name="Ohm R.A."/>
            <person name="Ortiz-Santana B."/>
            <person name="Ovrebo C."/>
            <person name="Racz N."/>
            <person name="Riley R."/>
            <person name="Savchenko A."/>
            <person name="Shiryaev A."/>
            <person name="Soop K."/>
            <person name="Spirin V."/>
            <person name="Szebenyi C."/>
            <person name="Tomsovsky M."/>
            <person name="Tulloss R.E."/>
            <person name="Uehling J."/>
            <person name="Grigoriev I.V."/>
            <person name="Vagvolgyi C."/>
            <person name="Papp T."/>
            <person name="Martin F.M."/>
            <person name="Miettinen O."/>
            <person name="Hibbett D.S."/>
            <person name="Nagy L.G."/>
        </authorList>
    </citation>
    <scope>NUCLEOTIDE SEQUENCE [LARGE SCALE GENOMIC DNA]</scope>
    <source>
        <strain evidence="2 3">CBS 962.96</strain>
    </source>
</reference>
<evidence type="ECO:0000313" key="3">
    <source>
        <dbReference type="Proteomes" id="UP000297245"/>
    </source>
</evidence>
<dbReference type="OrthoDB" id="3004525at2759"/>
<name>A0A4V4HEA5_DENBC</name>